<organism evidence="3 4">
    <name type="scientific">Vagococcus zengguangii</name>
    <dbReference type="NCBI Taxonomy" id="2571750"/>
    <lineage>
        <taxon>Bacteria</taxon>
        <taxon>Bacillati</taxon>
        <taxon>Bacillota</taxon>
        <taxon>Bacilli</taxon>
        <taxon>Lactobacillales</taxon>
        <taxon>Enterococcaceae</taxon>
        <taxon>Vagococcus</taxon>
    </lineage>
</organism>
<dbReference type="AlphaFoldDB" id="A0A4D7CPJ7"/>
<evidence type="ECO:0000313" key="3">
    <source>
        <dbReference type="EMBL" id="QCI86008.1"/>
    </source>
</evidence>
<dbReference type="InterPro" id="IPR025436">
    <property type="entry name" value="DUF4179"/>
</dbReference>
<dbReference type="KEGG" id="vao:FA707_03095"/>
<evidence type="ECO:0000313" key="4">
    <source>
        <dbReference type="Proteomes" id="UP000298615"/>
    </source>
</evidence>
<keyword evidence="4" id="KW-1185">Reference proteome</keyword>
<feature type="transmembrane region" description="Helical" evidence="1">
    <location>
        <begin position="44"/>
        <end position="66"/>
    </location>
</feature>
<dbReference type="RefSeq" id="WP_136952846.1">
    <property type="nucleotide sequence ID" value="NZ_CP039712.1"/>
</dbReference>
<feature type="domain" description="DUF4179" evidence="2">
    <location>
        <begin position="39"/>
        <end position="85"/>
    </location>
</feature>
<evidence type="ECO:0000259" key="2">
    <source>
        <dbReference type="Pfam" id="PF13786"/>
    </source>
</evidence>
<proteinExistence type="predicted"/>
<evidence type="ECO:0000256" key="1">
    <source>
        <dbReference type="SAM" id="Phobius"/>
    </source>
</evidence>
<name>A0A4D7CPJ7_9ENTE</name>
<dbReference type="Proteomes" id="UP000298615">
    <property type="component" value="Chromosome"/>
</dbReference>
<keyword evidence="1" id="KW-1133">Transmembrane helix</keyword>
<accession>A0A4D7CPJ7</accession>
<gene>
    <name evidence="3" type="ORF">FA707_03095</name>
</gene>
<sequence length="96" mass="10399">MKEKLIKSTIETITVPEEAVTQAIQLGISKGTSKQFRIKKRIKWVSFVAVAIAFIGISGFIVPSVAQVLADIPGVGKLYQKFGDPFGAELTKDAPH</sequence>
<keyword evidence="1" id="KW-0472">Membrane</keyword>
<keyword evidence="1" id="KW-0812">Transmembrane</keyword>
<reference evidence="3 4" key="1">
    <citation type="submission" date="2019-04" db="EMBL/GenBank/DDBJ databases">
        <title>Vagococcus sp. nov., isolated from faeces of yaks (Bos grunniens).</title>
        <authorList>
            <person name="Ge Y."/>
        </authorList>
    </citation>
    <scope>NUCLEOTIDE SEQUENCE [LARGE SCALE GENOMIC DNA]</scope>
    <source>
        <strain evidence="3 4">MN-17</strain>
    </source>
</reference>
<dbReference type="Pfam" id="PF13786">
    <property type="entry name" value="DUF4179"/>
    <property type="match status" value="1"/>
</dbReference>
<protein>
    <submittedName>
        <fullName evidence="3">DUF4179 domain-containing protein</fullName>
    </submittedName>
</protein>
<dbReference type="EMBL" id="CP039712">
    <property type="protein sequence ID" value="QCI86008.1"/>
    <property type="molecule type" value="Genomic_DNA"/>
</dbReference>